<dbReference type="GO" id="GO:0008880">
    <property type="term" value="F:glucuronate isomerase activity"/>
    <property type="evidence" value="ECO:0007669"/>
    <property type="project" value="InterPro"/>
</dbReference>
<dbReference type="PANTHER" id="PTHR39193">
    <property type="entry name" value="5-DEOXY-GLUCURONATE ISOMERASE"/>
    <property type="match status" value="1"/>
</dbReference>
<dbReference type="Proteomes" id="UP000190042">
    <property type="component" value="Unassembled WGS sequence"/>
</dbReference>
<dbReference type="GO" id="GO:0102482">
    <property type="term" value="F:5-deoxy-D-glucuronate isomerase activity"/>
    <property type="evidence" value="ECO:0007669"/>
    <property type="project" value="UniProtKB-EC"/>
</dbReference>
<keyword evidence="4" id="KW-1185">Reference proteome</keyword>
<dbReference type="AlphaFoldDB" id="A0A1T4YLE0"/>
<name>A0A1T4YLE0_9BACL</name>
<dbReference type="PIRSF" id="PIRSF036628">
    <property type="entry name" value="IolB"/>
    <property type="match status" value="1"/>
</dbReference>
<dbReference type="NCBIfam" id="TIGR04378">
    <property type="entry name" value="myo_inos_iolB"/>
    <property type="match status" value="1"/>
</dbReference>
<evidence type="ECO:0000313" key="3">
    <source>
        <dbReference type="EMBL" id="SKB02619.1"/>
    </source>
</evidence>
<dbReference type="InterPro" id="IPR021120">
    <property type="entry name" value="KduI/IolB_isomerase"/>
</dbReference>
<dbReference type="Gene3D" id="2.60.120.10">
    <property type="entry name" value="Jelly Rolls"/>
    <property type="match status" value="2"/>
</dbReference>
<dbReference type="EC" id="5.3.1.30" evidence="2"/>
<dbReference type="InterPro" id="IPR011051">
    <property type="entry name" value="RmlC_Cupin_sf"/>
</dbReference>
<keyword evidence="1 3" id="KW-0413">Isomerase</keyword>
<dbReference type="GO" id="GO:0019310">
    <property type="term" value="P:inositol catabolic process"/>
    <property type="evidence" value="ECO:0007669"/>
    <property type="project" value="UniProtKB-UniRule"/>
</dbReference>
<proteinExistence type="predicted"/>
<dbReference type="PANTHER" id="PTHR39193:SF1">
    <property type="entry name" value="5-DEOXY-GLUCURONATE ISOMERASE"/>
    <property type="match status" value="1"/>
</dbReference>
<sequence>MSKLLVKSAGKAAEDGNLINISPESANWEYIGFEVYELKEGQTFEQETKDQEMAVVILSGSVNASSKLQTWENIGKRMNIFEKIPAYTVYIPNNDQIKIEALTKVEIAVCKAPGKGTYEARLVGPEDVDVAKRGSGSMQREIHGILPEDKPADSLFVIEVFTPGGNWSSYPPHKHDEDNYPQEVYLEETYYHRINPADRGFAVQRVYTDDKSLDETIVVKDGDVVIVPEGYHPVSAPPGYDLYYLNVMAGPIRTWKFTNDKDHEWLMK</sequence>
<evidence type="ECO:0000256" key="1">
    <source>
        <dbReference type="ARBA" id="ARBA00023235"/>
    </source>
</evidence>
<protein>
    <recommendedName>
        <fullName evidence="2">5-deoxy-glucuronate isomerase</fullName>
        <ecNumber evidence="2">5.3.1.30</ecNumber>
    </recommendedName>
</protein>
<dbReference type="RefSeq" id="WP_078818198.1">
    <property type="nucleotide sequence ID" value="NZ_FUYJ01000006.1"/>
</dbReference>
<dbReference type="Pfam" id="PF04962">
    <property type="entry name" value="KduI"/>
    <property type="match status" value="1"/>
</dbReference>
<evidence type="ECO:0000256" key="2">
    <source>
        <dbReference type="NCBIfam" id="TIGR04378"/>
    </source>
</evidence>
<dbReference type="InterPro" id="IPR024203">
    <property type="entry name" value="Deoxy-glucuronate_isom_IolB"/>
</dbReference>
<organism evidence="3 4">
    <name type="scientific">Sporosarcina newyorkensis</name>
    <dbReference type="NCBI Taxonomy" id="759851"/>
    <lineage>
        <taxon>Bacteria</taxon>
        <taxon>Bacillati</taxon>
        <taxon>Bacillota</taxon>
        <taxon>Bacilli</taxon>
        <taxon>Bacillales</taxon>
        <taxon>Caryophanaceae</taxon>
        <taxon>Sporosarcina</taxon>
    </lineage>
</organism>
<accession>A0A1T4YLE0</accession>
<reference evidence="4" key="1">
    <citation type="submission" date="2017-02" db="EMBL/GenBank/DDBJ databases">
        <authorList>
            <person name="Varghese N."/>
            <person name="Submissions S."/>
        </authorList>
    </citation>
    <scope>NUCLEOTIDE SEQUENCE [LARGE SCALE GENOMIC DNA]</scope>
    <source>
        <strain evidence="4">DSM 23966</strain>
    </source>
</reference>
<dbReference type="InterPro" id="IPR014710">
    <property type="entry name" value="RmlC-like_jellyroll"/>
</dbReference>
<evidence type="ECO:0000313" key="4">
    <source>
        <dbReference type="Proteomes" id="UP000190042"/>
    </source>
</evidence>
<gene>
    <name evidence="3" type="ORF">SAMN04244570_3016</name>
</gene>
<dbReference type="SUPFAM" id="SSF51182">
    <property type="entry name" value="RmlC-like cupins"/>
    <property type="match status" value="1"/>
</dbReference>
<dbReference type="EMBL" id="FUYJ01000006">
    <property type="protein sequence ID" value="SKB02619.1"/>
    <property type="molecule type" value="Genomic_DNA"/>
</dbReference>